<reference evidence="1 2" key="1">
    <citation type="submission" date="2017-03" db="EMBL/GenBank/DDBJ databases">
        <authorList>
            <person name="Afonso C.L."/>
            <person name="Miller P.J."/>
            <person name="Scott M.A."/>
            <person name="Spackman E."/>
            <person name="Goraichik I."/>
            <person name="Dimitrov K.M."/>
            <person name="Suarez D.L."/>
            <person name="Swayne D.E."/>
        </authorList>
    </citation>
    <scope>NUCLEOTIDE SEQUENCE [LARGE SCALE GENOMIC DNA]</scope>
    <source>
        <strain evidence="1">Genome sequencing of Nitrospira japonica strain NJ11</strain>
    </source>
</reference>
<proteinExistence type="predicted"/>
<dbReference type="EMBL" id="LT828648">
    <property type="protein sequence ID" value="SLM47615.1"/>
    <property type="molecule type" value="Genomic_DNA"/>
</dbReference>
<evidence type="ECO:0000313" key="2">
    <source>
        <dbReference type="Proteomes" id="UP000192042"/>
    </source>
</evidence>
<name>A0A1W1I3S0_9BACT</name>
<keyword evidence="2" id="KW-1185">Reference proteome</keyword>
<gene>
    <name evidence="1" type="ORF">NSJP_1443</name>
</gene>
<dbReference type="AlphaFoldDB" id="A0A1W1I3S0"/>
<dbReference type="Proteomes" id="UP000192042">
    <property type="component" value="Chromosome I"/>
</dbReference>
<organism evidence="1 2">
    <name type="scientific">Nitrospira japonica</name>
    <dbReference type="NCBI Taxonomy" id="1325564"/>
    <lineage>
        <taxon>Bacteria</taxon>
        <taxon>Pseudomonadati</taxon>
        <taxon>Nitrospirota</taxon>
        <taxon>Nitrospiria</taxon>
        <taxon>Nitrospirales</taxon>
        <taxon>Nitrospiraceae</taxon>
        <taxon>Nitrospira</taxon>
    </lineage>
</organism>
<evidence type="ECO:0000313" key="1">
    <source>
        <dbReference type="EMBL" id="SLM47615.1"/>
    </source>
</evidence>
<dbReference type="KEGG" id="nja:NSJP_1443"/>
<protein>
    <submittedName>
        <fullName evidence="1">Uncharacterized protein</fullName>
    </submittedName>
</protein>
<accession>A0A1W1I3S0</accession>
<sequence length="97" mass="11117">MNVHFLLTKTTGTVRKIMGLSLFLSSVVSSFLSRTQWVLGWNHGTDDPPRAHVEDRFANDEWLCHYYNIPTTSMSLYQSNPESYETGGGLFNTYWGH</sequence>
<dbReference type="RefSeq" id="WP_080886121.1">
    <property type="nucleotide sequence ID" value="NZ_LT828648.1"/>
</dbReference>